<keyword evidence="1" id="KW-0805">Transcription regulation</keyword>
<keyword evidence="3" id="KW-0804">Transcription</keyword>
<organism evidence="6 7">
    <name type="scientific">Crateriforma conspicua</name>
    <dbReference type="NCBI Taxonomy" id="2527996"/>
    <lineage>
        <taxon>Bacteria</taxon>
        <taxon>Pseudomonadati</taxon>
        <taxon>Planctomycetota</taxon>
        <taxon>Planctomycetia</taxon>
        <taxon>Planctomycetales</taxon>
        <taxon>Planctomycetaceae</taxon>
        <taxon>Crateriforma</taxon>
    </lineage>
</organism>
<dbReference type="Proteomes" id="UP000317238">
    <property type="component" value="Unassembled WGS sequence"/>
</dbReference>
<gene>
    <name evidence="6" type="primary">mtrR</name>
    <name evidence="6" type="ORF">Pan14r_42930</name>
</gene>
<dbReference type="PANTHER" id="PTHR30055">
    <property type="entry name" value="HTH-TYPE TRANSCRIPTIONAL REGULATOR RUTR"/>
    <property type="match status" value="1"/>
</dbReference>
<keyword evidence="7" id="KW-1185">Reference proteome</keyword>
<evidence type="ECO:0000256" key="1">
    <source>
        <dbReference type="ARBA" id="ARBA00023015"/>
    </source>
</evidence>
<evidence type="ECO:0000259" key="5">
    <source>
        <dbReference type="PROSITE" id="PS50977"/>
    </source>
</evidence>
<dbReference type="Gene3D" id="1.10.10.60">
    <property type="entry name" value="Homeodomain-like"/>
    <property type="match status" value="1"/>
</dbReference>
<name>A0A5C5Y8H5_9PLAN</name>
<dbReference type="AlphaFoldDB" id="A0A5C5Y8H5"/>
<comment type="caution">
    <text evidence="6">The sequence shown here is derived from an EMBL/GenBank/DDBJ whole genome shotgun (WGS) entry which is preliminary data.</text>
</comment>
<dbReference type="PROSITE" id="PS50977">
    <property type="entry name" value="HTH_TETR_2"/>
    <property type="match status" value="1"/>
</dbReference>
<sequence length="206" mass="23057">MGRDMAEKLTDRKRRSVVEAAVKEFQRRGFDNTSMDQIAATAGVSKRTVYNHFSGKEDLFAVIIERIAELADVIPEFEFESKKSAESQLRAIGDNIFAAIGEPEFQDLARVVLSRLMNAPHASGALEKTTNAITMQLTQWFADAKNAGMLNVPRPKVASSQFIGMLMEYEFWPRLIGVNKQVHQVSPKTYVRDCARVIVNAYGPES</sequence>
<accession>A0A5C5Y8H5</accession>
<dbReference type="EMBL" id="SJPL01000001">
    <property type="protein sequence ID" value="TWT71976.1"/>
    <property type="molecule type" value="Genomic_DNA"/>
</dbReference>
<dbReference type="PROSITE" id="PS01081">
    <property type="entry name" value="HTH_TETR_1"/>
    <property type="match status" value="1"/>
</dbReference>
<evidence type="ECO:0000313" key="7">
    <source>
        <dbReference type="Proteomes" id="UP000317238"/>
    </source>
</evidence>
<dbReference type="GO" id="GO:0003700">
    <property type="term" value="F:DNA-binding transcription factor activity"/>
    <property type="evidence" value="ECO:0007669"/>
    <property type="project" value="TreeGrafter"/>
</dbReference>
<dbReference type="Pfam" id="PF00440">
    <property type="entry name" value="TetR_N"/>
    <property type="match status" value="1"/>
</dbReference>
<dbReference type="PRINTS" id="PR00455">
    <property type="entry name" value="HTHTETR"/>
</dbReference>
<evidence type="ECO:0000256" key="4">
    <source>
        <dbReference type="PROSITE-ProRule" id="PRU00335"/>
    </source>
</evidence>
<keyword evidence="2 4" id="KW-0238">DNA-binding</keyword>
<dbReference type="Gene3D" id="1.10.357.10">
    <property type="entry name" value="Tetracycline Repressor, domain 2"/>
    <property type="match status" value="1"/>
</dbReference>
<reference evidence="6 7" key="1">
    <citation type="submission" date="2019-02" db="EMBL/GenBank/DDBJ databases">
        <title>Deep-cultivation of Planctomycetes and their phenomic and genomic characterization uncovers novel biology.</title>
        <authorList>
            <person name="Wiegand S."/>
            <person name="Jogler M."/>
            <person name="Boedeker C."/>
            <person name="Pinto D."/>
            <person name="Vollmers J."/>
            <person name="Rivas-Marin E."/>
            <person name="Kohn T."/>
            <person name="Peeters S.H."/>
            <person name="Heuer A."/>
            <person name="Rast P."/>
            <person name="Oberbeckmann S."/>
            <person name="Bunk B."/>
            <person name="Jeske O."/>
            <person name="Meyerdierks A."/>
            <person name="Storesund J.E."/>
            <person name="Kallscheuer N."/>
            <person name="Luecker S."/>
            <person name="Lage O.M."/>
            <person name="Pohl T."/>
            <person name="Merkel B.J."/>
            <person name="Hornburger P."/>
            <person name="Mueller R.-W."/>
            <person name="Bruemmer F."/>
            <person name="Labrenz M."/>
            <person name="Spormann A.M."/>
            <person name="Op Den Camp H."/>
            <person name="Overmann J."/>
            <person name="Amann R."/>
            <person name="Jetten M.S.M."/>
            <person name="Mascher T."/>
            <person name="Medema M.H."/>
            <person name="Devos D.P."/>
            <person name="Kaster A.-K."/>
            <person name="Ovreas L."/>
            <person name="Rohde M."/>
            <person name="Galperin M.Y."/>
            <person name="Jogler C."/>
        </authorList>
    </citation>
    <scope>NUCLEOTIDE SEQUENCE [LARGE SCALE GENOMIC DNA]</scope>
    <source>
        <strain evidence="6 7">Pan14r</strain>
    </source>
</reference>
<dbReference type="PANTHER" id="PTHR30055:SF146">
    <property type="entry name" value="HTH-TYPE TRANSCRIPTIONAL DUAL REGULATOR CECR"/>
    <property type="match status" value="1"/>
</dbReference>
<dbReference type="SUPFAM" id="SSF46689">
    <property type="entry name" value="Homeodomain-like"/>
    <property type="match status" value="1"/>
</dbReference>
<evidence type="ECO:0000256" key="3">
    <source>
        <dbReference type="ARBA" id="ARBA00023163"/>
    </source>
</evidence>
<dbReference type="FunFam" id="1.10.10.60:FF:000141">
    <property type="entry name" value="TetR family transcriptional regulator"/>
    <property type="match status" value="1"/>
</dbReference>
<dbReference type="InterPro" id="IPR039536">
    <property type="entry name" value="TetR_C_Proteobacteria"/>
</dbReference>
<evidence type="ECO:0000256" key="2">
    <source>
        <dbReference type="ARBA" id="ARBA00023125"/>
    </source>
</evidence>
<evidence type="ECO:0000313" key="6">
    <source>
        <dbReference type="EMBL" id="TWT71976.1"/>
    </source>
</evidence>
<dbReference type="InterPro" id="IPR009057">
    <property type="entry name" value="Homeodomain-like_sf"/>
</dbReference>
<feature type="DNA-binding region" description="H-T-H motif" evidence="4">
    <location>
        <begin position="34"/>
        <end position="53"/>
    </location>
</feature>
<dbReference type="InterPro" id="IPR023772">
    <property type="entry name" value="DNA-bd_HTH_TetR-type_CS"/>
</dbReference>
<dbReference type="GO" id="GO:0000976">
    <property type="term" value="F:transcription cis-regulatory region binding"/>
    <property type="evidence" value="ECO:0007669"/>
    <property type="project" value="TreeGrafter"/>
</dbReference>
<dbReference type="InterPro" id="IPR001647">
    <property type="entry name" value="HTH_TetR"/>
</dbReference>
<protein>
    <submittedName>
        <fullName evidence="6">HTH-type transcriptional regulator MtrR</fullName>
    </submittedName>
</protein>
<proteinExistence type="predicted"/>
<dbReference type="InterPro" id="IPR050109">
    <property type="entry name" value="HTH-type_TetR-like_transc_reg"/>
</dbReference>
<feature type="domain" description="HTH tetR-type" evidence="5">
    <location>
        <begin position="11"/>
        <end position="71"/>
    </location>
</feature>
<dbReference type="Pfam" id="PF14246">
    <property type="entry name" value="TetR_C_7"/>
    <property type="match status" value="1"/>
</dbReference>